<keyword evidence="9" id="KW-0464">Manganese</keyword>
<comment type="cofactor">
    <cofactor evidence="1">
        <name>Mn(2+)</name>
        <dbReference type="ChEBI" id="CHEBI:29035"/>
    </cofactor>
</comment>
<gene>
    <name evidence="13" type="primary">rimK_3</name>
    <name evidence="13" type="ORF">EHSB41UT_04196</name>
</gene>
<dbReference type="PROSITE" id="PS50975">
    <property type="entry name" value="ATP_GRASP"/>
    <property type="match status" value="1"/>
</dbReference>
<dbReference type="GO" id="GO:0046872">
    <property type="term" value="F:metal ion binding"/>
    <property type="evidence" value="ECO:0007669"/>
    <property type="project" value="UniProtKB-KW"/>
</dbReference>
<proteinExistence type="predicted"/>
<dbReference type="GO" id="GO:0043774">
    <property type="term" value="F:coenzyme F420-2 alpha-glutamyl ligase activity"/>
    <property type="evidence" value="ECO:0007669"/>
    <property type="project" value="TreeGrafter"/>
</dbReference>
<keyword evidence="6 10" id="KW-0067">ATP-binding</keyword>
<keyword evidence="4" id="KW-0479">Metal-binding</keyword>
<dbReference type="Gene3D" id="3.30.470.20">
    <property type="entry name" value="ATP-grasp fold, B domain"/>
    <property type="match status" value="1"/>
</dbReference>
<dbReference type="GO" id="GO:0006412">
    <property type="term" value="P:translation"/>
    <property type="evidence" value="ECO:0007669"/>
    <property type="project" value="UniProtKB-KW"/>
</dbReference>
<evidence type="ECO:0000256" key="4">
    <source>
        <dbReference type="ARBA" id="ARBA00022723"/>
    </source>
</evidence>
<dbReference type="RefSeq" id="WP_087112915.1">
    <property type="nucleotide sequence ID" value="NZ_CBCSCN010000005.1"/>
</dbReference>
<evidence type="ECO:0000256" key="11">
    <source>
        <dbReference type="SAM" id="MobiDB-lite"/>
    </source>
</evidence>
<evidence type="ECO:0000313" key="13">
    <source>
        <dbReference type="EMBL" id="SMA50399.1"/>
    </source>
</evidence>
<dbReference type="GO" id="GO:0005737">
    <property type="term" value="C:cytoplasm"/>
    <property type="evidence" value="ECO:0007669"/>
    <property type="project" value="TreeGrafter"/>
</dbReference>
<dbReference type="Gene3D" id="3.30.1490.20">
    <property type="entry name" value="ATP-grasp fold, A domain"/>
    <property type="match status" value="1"/>
</dbReference>
<dbReference type="InterPro" id="IPR004666">
    <property type="entry name" value="Rp_bS6_RimK/Lys_biosynth_LsyX"/>
</dbReference>
<evidence type="ECO:0000256" key="10">
    <source>
        <dbReference type="PROSITE-ProRule" id="PRU00409"/>
    </source>
</evidence>
<evidence type="ECO:0000256" key="6">
    <source>
        <dbReference type="ARBA" id="ARBA00022840"/>
    </source>
</evidence>
<dbReference type="SUPFAM" id="SSF56059">
    <property type="entry name" value="Glutathione synthetase ATP-binding domain-like"/>
    <property type="match status" value="1"/>
</dbReference>
<dbReference type="Pfam" id="PF18030">
    <property type="entry name" value="Rimk_N"/>
    <property type="match status" value="1"/>
</dbReference>
<evidence type="ECO:0000259" key="12">
    <source>
        <dbReference type="PROSITE" id="PS50975"/>
    </source>
</evidence>
<evidence type="ECO:0000256" key="9">
    <source>
        <dbReference type="ARBA" id="ARBA00023211"/>
    </source>
</evidence>
<dbReference type="InterPro" id="IPR013651">
    <property type="entry name" value="ATP-grasp_RimK-type"/>
</dbReference>
<evidence type="ECO:0000256" key="3">
    <source>
        <dbReference type="ARBA" id="ARBA00022598"/>
    </source>
</evidence>
<feature type="region of interest" description="Disordered" evidence="11">
    <location>
        <begin position="307"/>
        <end position="327"/>
    </location>
</feature>
<comment type="cofactor">
    <cofactor evidence="2">
        <name>Mg(2+)</name>
        <dbReference type="ChEBI" id="CHEBI:18420"/>
    </cofactor>
</comment>
<dbReference type="PANTHER" id="PTHR21621">
    <property type="entry name" value="RIBOSOMAL PROTEIN S6 MODIFICATION PROTEIN"/>
    <property type="match status" value="1"/>
</dbReference>
<dbReference type="InterPro" id="IPR013815">
    <property type="entry name" value="ATP_grasp_subdomain_1"/>
</dbReference>
<keyword evidence="3" id="KW-0436">Ligase</keyword>
<name>A0A1X7AQM9_9GAMM</name>
<accession>A0A1X7AQM9</accession>
<evidence type="ECO:0000256" key="2">
    <source>
        <dbReference type="ARBA" id="ARBA00001946"/>
    </source>
</evidence>
<protein>
    <submittedName>
        <fullName evidence="13">Ribosomal protein S6 modification protein</fullName>
    </submittedName>
</protein>
<dbReference type="FunFam" id="3.30.470.20:FF:000058">
    <property type="entry name" value="Alpha-aminoadipate--LysW ligase LysX protein"/>
    <property type="match status" value="1"/>
</dbReference>
<organism evidence="13 14">
    <name type="scientific">Parendozoicomonas haliclonae</name>
    <dbReference type="NCBI Taxonomy" id="1960125"/>
    <lineage>
        <taxon>Bacteria</taxon>
        <taxon>Pseudomonadati</taxon>
        <taxon>Pseudomonadota</taxon>
        <taxon>Gammaproteobacteria</taxon>
        <taxon>Oceanospirillales</taxon>
        <taxon>Endozoicomonadaceae</taxon>
        <taxon>Parendozoicomonas</taxon>
    </lineage>
</organism>
<feature type="domain" description="ATP-grasp" evidence="12">
    <location>
        <begin position="111"/>
        <end position="295"/>
    </location>
</feature>
<dbReference type="EMBL" id="FWPT01000012">
    <property type="protein sequence ID" value="SMA50399.1"/>
    <property type="molecule type" value="Genomic_DNA"/>
</dbReference>
<evidence type="ECO:0000256" key="1">
    <source>
        <dbReference type="ARBA" id="ARBA00001936"/>
    </source>
</evidence>
<evidence type="ECO:0000256" key="7">
    <source>
        <dbReference type="ARBA" id="ARBA00022842"/>
    </source>
</evidence>
<dbReference type="Proteomes" id="UP000196573">
    <property type="component" value="Unassembled WGS sequence"/>
</dbReference>
<reference evidence="13 14" key="1">
    <citation type="submission" date="2017-03" db="EMBL/GenBank/DDBJ databases">
        <authorList>
            <person name="Afonso C.L."/>
            <person name="Miller P.J."/>
            <person name="Scott M.A."/>
            <person name="Spackman E."/>
            <person name="Goraichik I."/>
            <person name="Dimitrov K.M."/>
            <person name="Suarez D.L."/>
            <person name="Swayne D.E."/>
        </authorList>
    </citation>
    <scope>NUCLEOTIDE SEQUENCE [LARGE SCALE GENOMIC DNA]</scope>
    <source>
        <strain evidence="13">SB41UT1</strain>
    </source>
</reference>
<keyword evidence="14" id="KW-1185">Reference proteome</keyword>
<dbReference type="NCBIfam" id="TIGR00768">
    <property type="entry name" value="rimK_fam"/>
    <property type="match status" value="1"/>
</dbReference>
<dbReference type="InterPro" id="IPR011761">
    <property type="entry name" value="ATP-grasp"/>
</dbReference>
<evidence type="ECO:0000256" key="8">
    <source>
        <dbReference type="ARBA" id="ARBA00022917"/>
    </source>
</evidence>
<dbReference type="OrthoDB" id="3865600at2"/>
<dbReference type="InterPro" id="IPR041107">
    <property type="entry name" value="Rimk_N"/>
</dbReference>
<keyword evidence="8" id="KW-0648">Protein biosynthesis</keyword>
<dbReference type="Pfam" id="PF08443">
    <property type="entry name" value="RimK"/>
    <property type="match status" value="1"/>
</dbReference>
<dbReference type="PANTHER" id="PTHR21621:SF2">
    <property type="entry name" value="COENZYME GAMMA-F420-2:ALPHA-L-GLUTAMATE LIGASE"/>
    <property type="match status" value="1"/>
</dbReference>
<evidence type="ECO:0000256" key="5">
    <source>
        <dbReference type="ARBA" id="ARBA00022741"/>
    </source>
</evidence>
<sequence>MRGWIIFKETATLLKPETYEVERFMEEAKKQNIDLQVYSPDDFDLTVTMDGDRSILLKGERVPLPDFVMPRMGAGTTYFALAIIRHLERLGVYCVNSSHSIELVKDKLWAQQIMAQKNLPTPKTMLVKFPVNIDLVEQNIGFPVVVKTISGSQGSGVFLSRSRTEFIDLMQLIECTAKNVNIILQEFISNSHGRDLRVFTVGGRAIACFERRAAGDNFKANYSAGGSLHEALMTPEVEWLATQCSKEMGLDVAGIDLLYDQDHFKICEANSSPGFEGLEKVVDINIPREIFHYIRIRLGLFERSKLEEQEEVKPVPQAVKKTKKEKA</sequence>
<keyword evidence="5 10" id="KW-0547">Nucleotide-binding</keyword>
<dbReference type="FunFam" id="3.40.50.20:FF:000042">
    <property type="entry name" value="RimK-related lysine biosynthesis protein"/>
    <property type="match status" value="1"/>
</dbReference>
<dbReference type="Gene3D" id="3.40.50.20">
    <property type="match status" value="1"/>
</dbReference>
<keyword evidence="7" id="KW-0460">Magnesium</keyword>
<dbReference type="AlphaFoldDB" id="A0A1X7AQM9"/>
<evidence type="ECO:0000313" key="14">
    <source>
        <dbReference type="Proteomes" id="UP000196573"/>
    </source>
</evidence>
<dbReference type="GO" id="GO:0005524">
    <property type="term" value="F:ATP binding"/>
    <property type="evidence" value="ECO:0007669"/>
    <property type="project" value="UniProtKB-UniRule"/>
</dbReference>